<dbReference type="FunFam" id="3.20.20.100:FF:000004">
    <property type="entry name" value="Oxidoreductase, aldo/keto reductase"/>
    <property type="match status" value="1"/>
</dbReference>
<gene>
    <name evidence="4" type="ORF">EL26_06620</name>
</gene>
<feature type="region of interest" description="Disordered" evidence="2">
    <location>
        <begin position="308"/>
        <end position="327"/>
    </location>
</feature>
<dbReference type="EMBL" id="JMIR01000006">
    <property type="protein sequence ID" value="KEO84133.1"/>
    <property type="molecule type" value="Genomic_DNA"/>
</dbReference>
<evidence type="ECO:0000313" key="5">
    <source>
        <dbReference type="Proteomes" id="UP000027931"/>
    </source>
</evidence>
<dbReference type="PANTHER" id="PTHR43364:SF4">
    <property type="entry name" value="NAD(P)-LINKED OXIDOREDUCTASE SUPERFAMILY PROTEIN"/>
    <property type="match status" value="1"/>
</dbReference>
<dbReference type="GO" id="GO:0016491">
    <property type="term" value="F:oxidoreductase activity"/>
    <property type="evidence" value="ECO:0007669"/>
    <property type="project" value="UniProtKB-KW"/>
</dbReference>
<name>A0A074LVT5_9BACL</name>
<feature type="domain" description="NADP-dependent oxidoreductase" evidence="3">
    <location>
        <begin position="15"/>
        <end position="306"/>
    </location>
</feature>
<dbReference type="InterPro" id="IPR036812">
    <property type="entry name" value="NAD(P)_OxRdtase_dom_sf"/>
</dbReference>
<reference evidence="4 5" key="1">
    <citation type="journal article" date="2013" name="Int. J. Syst. Evol. Microbiol.">
        <title>Tumebacillus flagellatus sp. nov., an alpha-amylase/pullulanase-producing bacterium isolated from cassava wastewater.</title>
        <authorList>
            <person name="Wang Q."/>
            <person name="Xie N."/>
            <person name="Qin Y."/>
            <person name="Shen N."/>
            <person name="Zhu J."/>
            <person name="Mi H."/>
            <person name="Huang R."/>
        </authorList>
    </citation>
    <scope>NUCLEOTIDE SEQUENCE [LARGE SCALE GENOMIC DNA]</scope>
    <source>
        <strain evidence="4 5">GST4</strain>
    </source>
</reference>
<keyword evidence="5" id="KW-1185">Reference proteome</keyword>
<comment type="caution">
    <text evidence="4">The sequence shown here is derived from an EMBL/GenBank/DDBJ whole genome shotgun (WGS) entry which is preliminary data.</text>
</comment>
<sequence>MEYRTVGKTGIQVSPLCFGTMSFGGNADAATSKAMFQRCREAGITFFDTANVYSGGRSEEILGECIADCRDEIVLTSKVFFPTGADINAKGLSRRHIMLEVENSLRRLQTDRLDFYFVHMFDENTPMEETLRALDDLQAQGKILYPAVSNWAAWQIAKALGISAKEQLARFELIQPMYNLVKRQAEVEILPLAVSEQIGVISYSPLGGGLLTGKYGVQKRPDQGRLVEDPRYSARYGEEMNFVVADRFTAYAAEHGINPATLAVAWAMSHPAITAPIIGARNVEQLEHSLAALDVEMTPQWREEISALSVTPQPATDRGETLLPNWA</sequence>
<dbReference type="SUPFAM" id="SSF51430">
    <property type="entry name" value="NAD(P)-linked oxidoreductase"/>
    <property type="match status" value="1"/>
</dbReference>
<dbReference type="OrthoDB" id="249577at2"/>
<dbReference type="PANTHER" id="PTHR43364">
    <property type="entry name" value="NADH-SPECIFIC METHYLGLYOXAL REDUCTASE-RELATED"/>
    <property type="match status" value="1"/>
</dbReference>
<dbReference type="Pfam" id="PF00248">
    <property type="entry name" value="Aldo_ket_red"/>
    <property type="match status" value="1"/>
</dbReference>
<dbReference type="InterPro" id="IPR050523">
    <property type="entry name" value="AKR_Detox_Biosynth"/>
</dbReference>
<evidence type="ECO:0000256" key="1">
    <source>
        <dbReference type="ARBA" id="ARBA00023002"/>
    </source>
</evidence>
<dbReference type="RefSeq" id="WP_038085758.1">
    <property type="nucleotide sequence ID" value="NZ_JMIR01000006.1"/>
</dbReference>
<dbReference type="STRING" id="1157490.EL26_06620"/>
<dbReference type="Proteomes" id="UP000027931">
    <property type="component" value="Unassembled WGS sequence"/>
</dbReference>
<organism evidence="4 5">
    <name type="scientific">Tumebacillus flagellatus</name>
    <dbReference type="NCBI Taxonomy" id="1157490"/>
    <lineage>
        <taxon>Bacteria</taxon>
        <taxon>Bacillati</taxon>
        <taxon>Bacillota</taxon>
        <taxon>Bacilli</taxon>
        <taxon>Bacillales</taxon>
        <taxon>Alicyclobacillaceae</taxon>
        <taxon>Tumebacillus</taxon>
    </lineage>
</organism>
<accession>A0A074LVT5</accession>
<evidence type="ECO:0000256" key="2">
    <source>
        <dbReference type="SAM" id="MobiDB-lite"/>
    </source>
</evidence>
<dbReference type="Gene3D" id="3.20.20.100">
    <property type="entry name" value="NADP-dependent oxidoreductase domain"/>
    <property type="match status" value="1"/>
</dbReference>
<proteinExistence type="predicted"/>
<dbReference type="AlphaFoldDB" id="A0A074LVT5"/>
<dbReference type="InterPro" id="IPR023210">
    <property type="entry name" value="NADP_OxRdtase_dom"/>
</dbReference>
<protein>
    <submittedName>
        <fullName evidence="4">Aldo/keto reductase</fullName>
    </submittedName>
</protein>
<dbReference type="GO" id="GO:0005829">
    <property type="term" value="C:cytosol"/>
    <property type="evidence" value="ECO:0007669"/>
    <property type="project" value="UniProtKB-ARBA"/>
</dbReference>
<keyword evidence="1" id="KW-0560">Oxidoreductase</keyword>
<dbReference type="CDD" id="cd19087">
    <property type="entry name" value="AKR_AKR12A1_B1_C1"/>
    <property type="match status" value="1"/>
</dbReference>
<evidence type="ECO:0000259" key="3">
    <source>
        <dbReference type="Pfam" id="PF00248"/>
    </source>
</evidence>
<dbReference type="eggNOG" id="COG0667">
    <property type="taxonomic scope" value="Bacteria"/>
</dbReference>
<evidence type="ECO:0000313" key="4">
    <source>
        <dbReference type="EMBL" id="KEO84133.1"/>
    </source>
</evidence>